<evidence type="ECO:0000313" key="1">
    <source>
        <dbReference type="EMBL" id="SBW25268.1"/>
    </source>
</evidence>
<proteinExistence type="predicted"/>
<protein>
    <submittedName>
        <fullName evidence="1">Uncharacterized protein</fullName>
    </submittedName>
</protein>
<keyword evidence="2" id="KW-1185">Reference proteome</keyword>
<gene>
    <name evidence="1" type="ORF">FDG2_4474</name>
</gene>
<reference evidence="2" key="1">
    <citation type="submission" date="2016-02" db="EMBL/GenBank/DDBJ databases">
        <authorList>
            <person name="Wibberg D."/>
        </authorList>
    </citation>
    <scope>NUCLEOTIDE SEQUENCE [LARGE SCALE GENOMIC DNA]</scope>
</reference>
<name>A0A1C3P6H9_9ACTN</name>
<sequence length="46" mass="4944">MFLEVNRHATGLSDDEAFGLVMDVARGVAEVEKIADRLRVVALDGG</sequence>
<dbReference type="Proteomes" id="UP000199013">
    <property type="component" value="Unassembled WGS sequence"/>
</dbReference>
<accession>A0A1C3P6H9</accession>
<dbReference type="AlphaFoldDB" id="A0A1C3P6H9"/>
<dbReference type="EMBL" id="FLUV01001879">
    <property type="protein sequence ID" value="SBW25268.1"/>
    <property type="molecule type" value="Genomic_DNA"/>
</dbReference>
<organism evidence="1 2">
    <name type="scientific">Candidatus Protofrankia californiensis</name>
    <dbReference type="NCBI Taxonomy" id="1839754"/>
    <lineage>
        <taxon>Bacteria</taxon>
        <taxon>Bacillati</taxon>
        <taxon>Actinomycetota</taxon>
        <taxon>Actinomycetes</taxon>
        <taxon>Frankiales</taxon>
        <taxon>Frankiaceae</taxon>
        <taxon>Protofrankia</taxon>
    </lineage>
</organism>
<evidence type="ECO:0000313" key="2">
    <source>
        <dbReference type="Proteomes" id="UP000199013"/>
    </source>
</evidence>